<comment type="function">
    <text evidence="1">May be involved in transcriptional regulation.</text>
</comment>
<feature type="domain" description="C2H2-type" evidence="17">
    <location>
        <begin position="52"/>
        <end position="80"/>
    </location>
</feature>
<evidence type="ECO:0000256" key="9">
    <source>
        <dbReference type="ARBA" id="ARBA00022843"/>
    </source>
</evidence>
<dbReference type="InterPro" id="IPR048403">
    <property type="entry name" value="ZNF512_znf-C2H2"/>
</dbReference>
<keyword evidence="8" id="KW-0862">Zinc</keyword>
<feature type="domain" description="C2H2-type" evidence="17">
    <location>
        <begin position="290"/>
        <end position="318"/>
    </location>
</feature>
<evidence type="ECO:0000256" key="10">
    <source>
        <dbReference type="ARBA" id="ARBA00023015"/>
    </source>
</evidence>
<feature type="region of interest" description="Disordered" evidence="16">
    <location>
        <begin position="353"/>
        <end position="384"/>
    </location>
</feature>
<evidence type="ECO:0000256" key="13">
    <source>
        <dbReference type="ARBA" id="ARBA00023242"/>
    </source>
</evidence>
<dbReference type="Proteomes" id="UP000265080">
    <property type="component" value="Chromosome 11"/>
</dbReference>
<accession>A0A3P8T384</accession>
<feature type="compositionally biased region" description="Basic and acidic residues" evidence="16">
    <location>
        <begin position="544"/>
        <end position="555"/>
    </location>
</feature>
<dbReference type="Gene3D" id="3.30.160.60">
    <property type="entry name" value="Classic Zinc Finger"/>
    <property type="match status" value="3"/>
</dbReference>
<dbReference type="Pfam" id="PF21367">
    <property type="entry name" value="ZNF512_zf-C2H2"/>
    <property type="match status" value="1"/>
</dbReference>
<name>A0A3P8T384_AMPPE</name>
<evidence type="ECO:0000256" key="12">
    <source>
        <dbReference type="ARBA" id="ARBA00023163"/>
    </source>
</evidence>
<proteinExistence type="inferred from homology"/>
<evidence type="ECO:0000313" key="19">
    <source>
        <dbReference type="Proteomes" id="UP000265080"/>
    </source>
</evidence>
<keyword evidence="11" id="KW-0238">DNA-binding</keyword>
<dbReference type="InterPro" id="IPR052274">
    <property type="entry name" value="Krueppel_C2H2_Zn-finger"/>
</dbReference>
<evidence type="ECO:0000256" key="11">
    <source>
        <dbReference type="ARBA" id="ARBA00023125"/>
    </source>
</evidence>
<dbReference type="GO" id="GO:0003677">
    <property type="term" value="F:DNA binding"/>
    <property type="evidence" value="ECO:0007669"/>
    <property type="project" value="UniProtKB-KW"/>
</dbReference>
<feature type="domain" description="C2H2-type" evidence="17">
    <location>
        <begin position="136"/>
        <end position="160"/>
    </location>
</feature>
<evidence type="ECO:0000256" key="6">
    <source>
        <dbReference type="ARBA" id="ARBA00022737"/>
    </source>
</evidence>
<feature type="compositionally biased region" description="Basic and acidic residues" evidence="16">
    <location>
        <begin position="471"/>
        <end position="493"/>
    </location>
</feature>
<dbReference type="FunFam" id="3.30.160.60:FF:000177">
    <property type="entry name" value="Zinc finger protein 512"/>
    <property type="match status" value="1"/>
</dbReference>
<dbReference type="SUPFAM" id="SSF57667">
    <property type="entry name" value="beta-beta-alpha zinc fingers"/>
    <property type="match status" value="5"/>
</dbReference>
<dbReference type="STRING" id="161767.ENSAPEP00000018708"/>
<dbReference type="Pfam" id="PF12874">
    <property type="entry name" value="zf-met"/>
    <property type="match status" value="1"/>
</dbReference>
<comment type="similarity">
    <text evidence="3">Belongs to the krueppel C2H2-type zinc-finger protein family.</text>
</comment>
<dbReference type="AlphaFoldDB" id="A0A3P8T384"/>
<keyword evidence="5" id="KW-0479">Metal-binding</keyword>
<evidence type="ECO:0000256" key="16">
    <source>
        <dbReference type="SAM" id="MobiDB-lite"/>
    </source>
</evidence>
<dbReference type="Ensembl" id="ENSAPET00000019222.1">
    <property type="protein sequence ID" value="ENSAPEP00000018708.1"/>
    <property type="gene ID" value="ENSAPEG00000013282.1"/>
</dbReference>
<organism evidence="18 19">
    <name type="scientific">Amphiprion percula</name>
    <name type="common">Orange clownfish</name>
    <name type="synonym">Lutjanus percula</name>
    <dbReference type="NCBI Taxonomy" id="161767"/>
    <lineage>
        <taxon>Eukaryota</taxon>
        <taxon>Metazoa</taxon>
        <taxon>Chordata</taxon>
        <taxon>Craniata</taxon>
        <taxon>Vertebrata</taxon>
        <taxon>Euteleostomi</taxon>
        <taxon>Actinopterygii</taxon>
        <taxon>Neopterygii</taxon>
        <taxon>Teleostei</taxon>
        <taxon>Neoteleostei</taxon>
        <taxon>Acanthomorphata</taxon>
        <taxon>Ovalentaria</taxon>
        <taxon>Pomacentridae</taxon>
        <taxon>Amphiprion</taxon>
    </lineage>
</organism>
<protein>
    <recommendedName>
        <fullName evidence="14">Zinc finger protein 512</fullName>
    </recommendedName>
</protein>
<evidence type="ECO:0000256" key="2">
    <source>
        <dbReference type="ARBA" id="ARBA00004123"/>
    </source>
</evidence>
<dbReference type="InterPro" id="IPR036236">
    <property type="entry name" value="Znf_C2H2_sf"/>
</dbReference>
<evidence type="ECO:0000256" key="7">
    <source>
        <dbReference type="ARBA" id="ARBA00022771"/>
    </source>
</evidence>
<evidence type="ECO:0000256" key="3">
    <source>
        <dbReference type="ARBA" id="ARBA00006991"/>
    </source>
</evidence>
<keyword evidence="10" id="KW-0805">Transcription regulation</keyword>
<evidence type="ECO:0000256" key="8">
    <source>
        <dbReference type="ARBA" id="ARBA00022833"/>
    </source>
</evidence>
<dbReference type="FunFam" id="3.30.160.60:FF:000270">
    <property type="entry name" value="Zinc finger protein 512"/>
    <property type="match status" value="1"/>
</dbReference>
<dbReference type="SMART" id="SM00355">
    <property type="entry name" value="ZnF_C2H2"/>
    <property type="match status" value="5"/>
</dbReference>
<dbReference type="InterPro" id="IPR013087">
    <property type="entry name" value="Znf_C2H2_type"/>
</dbReference>
<evidence type="ECO:0000256" key="14">
    <source>
        <dbReference type="ARBA" id="ARBA00039955"/>
    </source>
</evidence>
<dbReference type="PROSITE" id="PS00028">
    <property type="entry name" value="ZINC_FINGER_C2H2_1"/>
    <property type="match status" value="3"/>
</dbReference>
<keyword evidence="7 15" id="KW-0863">Zinc-finger</keyword>
<evidence type="ECO:0000256" key="4">
    <source>
        <dbReference type="ARBA" id="ARBA00022499"/>
    </source>
</evidence>
<keyword evidence="4" id="KW-1017">Isopeptide bond</keyword>
<dbReference type="GeneTree" id="ENSGT00940000158595"/>
<evidence type="ECO:0000259" key="17">
    <source>
        <dbReference type="PROSITE" id="PS50157"/>
    </source>
</evidence>
<dbReference type="GO" id="GO:0005634">
    <property type="term" value="C:nucleus"/>
    <property type="evidence" value="ECO:0007669"/>
    <property type="project" value="UniProtKB-SubCell"/>
</dbReference>
<keyword evidence="13" id="KW-0539">Nucleus</keyword>
<evidence type="ECO:0000256" key="1">
    <source>
        <dbReference type="ARBA" id="ARBA00003767"/>
    </source>
</evidence>
<dbReference type="PANTHER" id="PTHR22979:SF2">
    <property type="entry name" value="ZINC FINGER PROTEIN 512"/>
    <property type="match status" value="1"/>
</dbReference>
<dbReference type="PROSITE" id="PS50157">
    <property type="entry name" value="ZINC_FINGER_C2H2_2"/>
    <property type="match status" value="3"/>
</dbReference>
<reference evidence="18" key="3">
    <citation type="submission" date="2025-09" db="UniProtKB">
        <authorList>
            <consortium name="Ensembl"/>
        </authorList>
    </citation>
    <scope>IDENTIFICATION</scope>
</reference>
<reference evidence="18 19" key="1">
    <citation type="submission" date="2018-03" db="EMBL/GenBank/DDBJ databases">
        <title>Finding Nemo's genes: A chromosome-scale reference assembly of the genome of the orange clownfish Amphiprion percula.</title>
        <authorList>
            <person name="Lehmann R."/>
        </authorList>
    </citation>
    <scope>NUCLEOTIDE SEQUENCE</scope>
</reference>
<evidence type="ECO:0000313" key="18">
    <source>
        <dbReference type="Ensembl" id="ENSAPEP00000018708.1"/>
    </source>
</evidence>
<keyword evidence="12" id="KW-0804">Transcription</keyword>
<feature type="region of interest" description="Disordered" evidence="16">
    <location>
        <begin position="444"/>
        <end position="555"/>
    </location>
</feature>
<feature type="compositionally biased region" description="Basic residues" evidence="16">
    <location>
        <begin position="353"/>
        <end position="380"/>
    </location>
</feature>
<comment type="subcellular location">
    <subcellularLocation>
        <location evidence="2">Nucleus</location>
    </subcellularLocation>
</comment>
<dbReference type="Pfam" id="PF21276">
    <property type="entry name" value="ZNF512_C2HC"/>
    <property type="match status" value="2"/>
</dbReference>
<dbReference type="GO" id="GO:0008270">
    <property type="term" value="F:zinc ion binding"/>
    <property type="evidence" value="ECO:0007669"/>
    <property type="project" value="UniProtKB-KW"/>
</dbReference>
<keyword evidence="6" id="KW-0677">Repeat</keyword>
<keyword evidence="19" id="KW-1185">Reference proteome</keyword>
<dbReference type="InterPro" id="IPR048408">
    <property type="entry name" value="ZNF512_C2HC"/>
</dbReference>
<evidence type="ECO:0000256" key="15">
    <source>
        <dbReference type="PROSITE-ProRule" id="PRU00042"/>
    </source>
</evidence>
<feature type="compositionally biased region" description="Low complexity" evidence="16">
    <location>
        <begin position="503"/>
        <end position="519"/>
    </location>
</feature>
<sequence>MKRTYGRKSQEERWQLQIVAKGRVTCPKCKSVSRKTVEGLKKHMENCRLQPFTCQHCGKQLKSSTGMKYHIMADHNDAKDLDDRAVKDKLRKILKRLGKLKCSKEGCSAAFTSIMGYVYHMKKCGKEESELEKMLLNCSHCGKTYKSKAGLEYHLKSEHAPVSHMSYFNEALKAKREANPERTASGRVQRASAQVANFHLAEIANNELPKDWPKRKFQSDLVPDDKKLKYARPGLPAFSQEVLRKWKNEVKLQRKVQCPNQGCGCTYTSVSGLKAHLGLCTRGDFEAGKYRCLICNKEFNSESGVKYHINSVHSQDWFVTNKKASKKFEKFLKNQPKEFSHNVDKQNMDHYHHHHLQQHHQQHHHHHHHHHHQQQHHHQLQHQPLQHPLQPLHHLQHQTQFLHPERQNLSPQVDTQLQQPMLHYTPLEPPAGPMWVDMDRRESVPLPEQGPIDMDMAVDEKPEEDSSGMMEIKRREKGDRGGDRGKTGRKQKDCFGYSGGSGSSSSSSSSSNTGSSSSESEVEQQDRQRQIDQWNLKRPGIMEPHTEAGKRQRNA</sequence>
<dbReference type="PANTHER" id="PTHR22979">
    <property type="entry name" value="ZINC FINGER PROTEIN-RELATED"/>
    <property type="match status" value="1"/>
</dbReference>
<keyword evidence="9" id="KW-0832">Ubl conjugation</keyword>
<reference evidence="18" key="2">
    <citation type="submission" date="2025-08" db="UniProtKB">
        <authorList>
            <consortium name="Ensembl"/>
        </authorList>
    </citation>
    <scope>IDENTIFICATION</scope>
</reference>
<evidence type="ECO:0000256" key="5">
    <source>
        <dbReference type="ARBA" id="ARBA00022723"/>
    </source>
</evidence>